<protein>
    <submittedName>
        <fullName evidence="3">TIGR00304 family protein</fullName>
    </submittedName>
</protein>
<keyword evidence="1" id="KW-0812">Transmembrane</keyword>
<dbReference type="STRING" id="1273541.Pyrde_1142"/>
<name>A0A0P0N448_9CREN</name>
<dbReference type="Proteomes" id="UP000196694">
    <property type="component" value="Unassembled WGS sequence"/>
</dbReference>
<feature type="transmembrane region" description="Helical" evidence="1">
    <location>
        <begin position="14"/>
        <end position="37"/>
    </location>
</feature>
<feature type="transmembrane region" description="Helical" evidence="1">
    <location>
        <begin position="68"/>
        <end position="90"/>
    </location>
</feature>
<dbReference type="AlphaFoldDB" id="A0A0P0N448"/>
<proteinExistence type="predicted"/>
<dbReference type="NCBIfam" id="TIGR00304">
    <property type="entry name" value="TIGR00304 family membrane protein"/>
    <property type="match status" value="1"/>
</dbReference>
<evidence type="ECO:0000313" key="5">
    <source>
        <dbReference type="Proteomes" id="UP000196694"/>
    </source>
</evidence>
<organism evidence="2 4">
    <name type="scientific">Pyrodictium delaneyi</name>
    <dbReference type="NCBI Taxonomy" id="1273541"/>
    <lineage>
        <taxon>Archaea</taxon>
        <taxon>Thermoproteota</taxon>
        <taxon>Thermoprotei</taxon>
        <taxon>Desulfurococcales</taxon>
        <taxon>Pyrodictiaceae</taxon>
        <taxon>Pyrodictium</taxon>
    </lineage>
</organism>
<feature type="transmembrane region" description="Helical" evidence="1">
    <location>
        <begin position="44"/>
        <end position="62"/>
    </location>
</feature>
<keyword evidence="1" id="KW-1133">Transmembrane helix</keyword>
<evidence type="ECO:0000313" key="3">
    <source>
        <dbReference type="EMBL" id="OWJ55730.1"/>
    </source>
</evidence>
<sequence length="98" mass="10159">MDTPSLHNGVASKLIPAGIILVFVGILLVFVGVFYSIMRNAGKGEYGGVVVIGPLPIVFGSSSEAVKIAVIGAIVIMVLALIIMLLPLLAGRSIMPTR</sequence>
<keyword evidence="5" id="KW-1185">Reference proteome</keyword>
<dbReference type="EMBL" id="NCQP01000001">
    <property type="protein sequence ID" value="OWJ55730.1"/>
    <property type="molecule type" value="Genomic_DNA"/>
</dbReference>
<dbReference type="Pfam" id="PF01998">
    <property type="entry name" value="DUF131"/>
    <property type="match status" value="1"/>
</dbReference>
<dbReference type="GeneID" id="26099478"/>
<dbReference type="EMBL" id="CP013011">
    <property type="protein sequence ID" value="ALL01190.1"/>
    <property type="molecule type" value="Genomic_DNA"/>
</dbReference>
<evidence type="ECO:0000256" key="1">
    <source>
        <dbReference type="SAM" id="Phobius"/>
    </source>
</evidence>
<evidence type="ECO:0000313" key="4">
    <source>
        <dbReference type="Proteomes" id="UP000058613"/>
    </source>
</evidence>
<keyword evidence="1" id="KW-0472">Membrane</keyword>
<accession>A0A0P0N448</accession>
<dbReference type="Proteomes" id="UP000058613">
    <property type="component" value="Chromosome"/>
</dbReference>
<reference evidence="3 5" key="2">
    <citation type="submission" date="2017-05" db="EMBL/GenBank/DDBJ databases">
        <title>The draft genome of the hyperthermophilic archaeon 'Pyrodictium delaneyi strain Hulk', an iron and nitrate reducer, reveals the capacity for sulfate reduction.</title>
        <authorList>
            <person name="Demey L.M."/>
            <person name="Miller C."/>
            <person name="Manzella M."/>
            <person name="Reguera G."/>
            <person name="Kashefi K."/>
        </authorList>
    </citation>
    <scope>NUCLEOTIDE SEQUENCE [LARGE SCALE GENOMIC DNA]</scope>
    <source>
        <strain evidence="3 5">Hulk</strain>
    </source>
</reference>
<reference evidence="2 4" key="1">
    <citation type="submission" date="2015-10" db="EMBL/GenBank/DDBJ databases">
        <title>Complete genome sequence of hyperthermophilic archaeon Pyrodictium delaneyi Su06.</title>
        <authorList>
            <person name="Jung J.-H."/>
            <person name="Lin J."/>
            <person name="Holden J.F."/>
            <person name="Park C.-S."/>
        </authorList>
    </citation>
    <scope>NUCLEOTIDE SEQUENCE [LARGE SCALE GENOMIC DNA]</scope>
    <source>
        <strain evidence="2 4">Su06</strain>
    </source>
</reference>
<gene>
    <name evidence="3" type="ORF">Pdsh_02845</name>
    <name evidence="2" type="ORF">Pyrde_1142</name>
</gene>
<dbReference type="InterPro" id="IPR002849">
    <property type="entry name" value="DUF131"/>
</dbReference>
<evidence type="ECO:0000313" key="2">
    <source>
        <dbReference type="EMBL" id="ALL01190.1"/>
    </source>
</evidence>
<dbReference type="KEGG" id="pdl:Pyrde_1142"/>
<dbReference type="RefSeq" id="WP_055408990.1">
    <property type="nucleotide sequence ID" value="NZ_CP013011.1"/>
</dbReference>